<name>A0A0P0WJ85_ORYSJ</name>
<evidence type="ECO:0000313" key="3">
    <source>
        <dbReference type="Proteomes" id="UP000059680"/>
    </source>
</evidence>
<accession>A0A0P0WJ85</accession>
<proteinExistence type="predicted"/>
<dbReference type="EMBL" id="AP014961">
    <property type="protein sequence ID" value="BAS92687.1"/>
    <property type="molecule type" value="Genomic_DNA"/>
</dbReference>
<gene>
    <name evidence="2" type="ordered locus">Os05g0197701</name>
    <name evidence="2" type="ORF">OSNPB_050197701</name>
</gene>
<evidence type="ECO:0000256" key="1">
    <source>
        <dbReference type="SAM" id="MobiDB-lite"/>
    </source>
</evidence>
<dbReference type="AlphaFoldDB" id="A0A0P0WJ85"/>
<dbReference type="InParanoid" id="A0A0P0WJ85"/>
<dbReference type="Proteomes" id="UP000059680">
    <property type="component" value="Chromosome 5"/>
</dbReference>
<protein>
    <submittedName>
        <fullName evidence="2">Os05g0197701 protein</fullName>
    </submittedName>
</protein>
<reference evidence="2 3" key="2">
    <citation type="journal article" date="2013" name="Plant Cell Physiol.">
        <title>Rice Annotation Project Database (RAP-DB): an integrative and interactive database for rice genomics.</title>
        <authorList>
            <person name="Sakai H."/>
            <person name="Lee S.S."/>
            <person name="Tanaka T."/>
            <person name="Numa H."/>
            <person name="Kim J."/>
            <person name="Kawahara Y."/>
            <person name="Wakimoto H."/>
            <person name="Yang C.C."/>
            <person name="Iwamoto M."/>
            <person name="Abe T."/>
            <person name="Yamada Y."/>
            <person name="Muto A."/>
            <person name="Inokuchi H."/>
            <person name="Ikemura T."/>
            <person name="Matsumoto T."/>
            <person name="Sasaki T."/>
            <person name="Itoh T."/>
        </authorList>
    </citation>
    <scope>NUCLEOTIDE SEQUENCE [LARGE SCALE GENOMIC DNA]</scope>
    <source>
        <strain evidence="3">cv. Nipponbare</strain>
    </source>
</reference>
<organism evidence="2 3">
    <name type="scientific">Oryza sativa subsp. japonica</name>
    <name type="common">Rice</name>
    <dbReference type="NCBI Taxonomy" id="39947"/>
    <lineage>
        <taxon>Eukaryota</taxon>
        <taxon>Viridiplantae</taxon>
        <taxon>Streptophyta</taxon>
        <taxon>Embryophyta</taxon>
        <taxon>Tracheophyta</taxon>
        <taxon>Spermatophyta</taxon>
        <taxon>Magnoliopsida</taxon>
        <taxon>Liliopsida</taxon>
        <taxon>Poales</taxon>
        <taxon>Poaceae</taxon>
        <taxon>BOP clade</taxon>
        <taxon>Oryzoideae</taxon>
        <taxon>Oryzeae</taxon>
        <taxon>Oryzinae</taxon>
        <taxon>Oryza</taxon>
        <taxon>Oryza sativa</taxon>
    </lineage>
</organism>
<keyword evidence="3" id="KW-1185">Reference proteome</keyword>
<evidence type="ECO:0000313" key="2">
    <source>
        <dbReference type="EMBL" id="BAS92687.1"/>
    </source>
</evidence>
<reference evidence="3" key="1">
    <citation type="journal article" date="2005" name="Nature">
        <title>The map-based sequence of the rice genome.</title>
        <authorList>
            <consortium name="International rice genome sequencing project (IRGSP)"/>
            <person name="Matsumoto T."/>
            <person name="Wu J."/>
            <person name="Kanamori H."/>
            <person name="Katayose Y."/>
            <person name="Fujisawa M."/>
            <person name="Namiki N."/>
            <person name="Mizuno H."/>
            <person name="Yamamoto K."/>
            <person name="Antonio B.A."/>
            <person name="Baba T."/>
            <person name="Sakata K."/>
            <person name="Nagamura Y."/>
            <person name="Aoki H."/>
            <person name="Arikawa K."/>
            <person name="Arita K."/>
            <person name="Bito T."/>
            <person name="Chiden Y."/>
            <person name="Fujitsuka N."/>
            <person name="Fukunaka R."/>
            <person name="Hamada M."/>
            <person name="Harada C."/>
            <person name="Hayashi A."/>
            <person name="Hijishita S."/>
            <person name="Honda M."/>
            <person name="Hosokawa S."/>
            <person name="Ichikawa Y."/>
            <person name="Idonuma A."/>
            <person name="Iijima M."/>
            <person name="Ikeda M."/>
            <person name="Ikeno M."/>
            <person name="Ito K."/>
            <person name="Ito S."/>
            <person name="Ito T."/>
            <person name="Ito Y."/>
            <person name="Ito Y."/>
            <person name="Iwabuchi A."/>
            <person name="Kamiya K."/>
            <person name="Karasawa W."/>
            <person name="Kurita K."/>
            <person name="Katagiri S."/>
            <person name="Kikuta A."/>
            <person name="Kobayashi H."/>
            <person name="Kobayashi N."/>
            <person name="Machita K."/>
            <person name="Maehara T."/>
            <person name="Masukawa M."/>
            <person name="Mizubayashi T."/>
            <person name="Mukai Y."/>
            <person name="Nagasaki H."/>
            <person name="Nagata Y."/>
            <person name="Naito S."/>
            <person name="Nakashima M."/>
            <person name="Nakama Y."/>
            <person name="Nakamichi Y."/>
            <person name="Nakamura M."/>
            <person name="Meguro A."/>
            <person name="Negishi M."/>
            <person name="Ohta I."/>
            <person name="Ohta T."/>
            <person name="Okamoto M."/>
            <person name="Ono N."/>
            <person name="Saji S."/>
            <person name="Sakaguchi M."/>
            <person name="Sakai K."/>
            <person name="Shibata M."/>
            <person name="Shimokawa T."/>
            <person name="Song J."/>
            <person name="Takazaki Y."/>
            <person name="Terasawa K."/>
            <person name="Tsugane M."/>
            <person name="Tsuji K."/>
            <person name="Ueda S."/>
            <person name="Waki K."/>
            <person name="Yamagata H."/>
            <person name="Yamamoto M."/>
            <person name="Yamamoto S."/>
            <person name="Yamane H."/>
            <person name="Yoshiki S."/>
            <person name="Yoshihara R."/>
            <person name="Yukawa K."/>
            <person name="Zhong H."/>
            <person name="Yano M."/>
            <person name="Yuan Q."/>
            <person name="Ouyang S."/>
            <person name="Liu J."/>
            <person name="Jones K.M."/>
            <person name="Gansberger K."/>
            <person name="Moffat K."/>
            <person name="Hill J."/>
            <person name="Bera J."/>
            <person name="Fadrosh D."/>
            <person name="Jin S."/>
            <person name="Johri S."/>
            <person name="Kim M."/>
            <person name="Overton L."/>
            <person name="Reardon M."/>
            <person name="Tsitrin T."/>
            <person name="Vuong H."/>
            <person name="Weaver B."/>
            <person name="Ciecko A."/>
            <person name="Tallon L."/>
            <person name="Jackson J."/>
            <person name="Pai G."/>
            <person name="Aken S.V."/>
            <person name="Utterback T."/>
            <person name="Reidmuller S."/>
            <person name="Feldblyum T."/>
            <person name="Hsiao J."/>
            <person name="Zismann V."/>
            <person name="Iobst S."/>
            <person name="de Vazeille A.R."/>
            <person name="Buell C.R."/>
            <person name="Ying K."/>
            <person name="Li Y."/>
            <person name="Lu T."/>
            <person name="Huang Y."/>
            <person name="Zhao Q."/>
            <person name="Feng Q."/>
            <person name="Zhang L."/>
            <person name="Zhu J."/>
            <person name="Weng Q."/>
            <person name="Mu J."/>
            <person name="Lu Y."/>
            <person name="Fan D."/>
            <person name="Liu Y."/>
            <person name="Guan J."/>
            <person name="Zhang Y."/>
            <person name="Yu S."/>
            <person name="Liu X."/>
            <person name="Zhang Y."/>
            <person name="Hong G."/>
            <person name="Han B."/>
            <person name="Choisne N."/>
            <person name="Demange N."/>
            <person name="Orjeda G."/>
            <person name="Samain S."/>
            <person name="Cattolico L."/>
            <person name="Pelletier E."/>
            <person name="Couloux A."/>
            <person name="Segurens B."/>
            <person name="Wincker P."/>
            <person name="D'Hont A."/>
            <person name="Scarpelli C."/>
            <person name="Weissenbach J."/>
            <person name="Salanoubat M."/>
            <person name="Quetier F."/>
            <person name="Yu Y."/>
            <person name="Kim H.R."/>
            <person name="Rambo T."/>
            <person name="Currie J."/>
            <person name="Collura K."/>
            <person name="Luo M."/>
            <person name="Yang T."/>
            <person name="Ammiraju J.S.S."/>
            <person name="Engler F."/>
            <person name="Soderlund C."/>
            <person name="Wing R.A."/>
            <person name="Palmer L.E."/>
            <person name="de la Bastide M."/>
            <person name="Spiegel L."/>
            <person name="Nascimento L."/>
            <person name="Zutavern T."/>
            <person name="O'Shaughnessy A."/>
            <person name="Dike S."/>
            <person name="Dedhia N."/>
            <person name="Preston R."/>
            <person name="Balija V."/>
            <person name="McCombie W.R."/>
            <person name="Chow T."/>
            <person name="Chen H."/>
            <person name="Chung M."/>
            <person name="Chen C."/>
            <person name="Shaw J."/>
            <person name="Wu H."/>
            <person name="Hsiao K."/>
            <person name="Chao Y."/>
            <person name="Chu M."/>
            <person name="Cheng C."/>
            <person name="Hour A."/>
            <person name="Lee P."/>
            <person name="Lin S."/>
            <person name="Lin Y."/>
            <person name="Liou J."/>
            <person name="Liu S."/>
            <person name="Hsing Y."/>
            <person name="Raghuvanshi S."/>
            <person name="Mohanty A."/>
            <person name="Bharti A.K."/>
            <person name="Gaur A."/>
            <person name="Gupta V."/>
            <person name="Kumar D."/>
            <person name="Ravi V."/>
            <person name="Vij S."/>
            <person name="Kapur A."/>
            <person name="Khurana P."/>
            <person name="Khurana P."/>
            <person name="Khurana J.P."/>
            <person name="Tyagi A.K."/>
            <person name="Gaikwad K."/>
            <person name="Singh A."/>
            <person name="Dalal V."/>
            <person name="Srivastava S."/>
            <person name="Dixit A."/>
            <person name="Pal A.K."/>
            <person name="Ghazi I.A."/>
            <person name="Yadav M."/>
            <person name="Pandit A."/>
            <person name="Bhargava A."/>
            <person name="Sureshbabu K."/>
            <person name="Batra K."/>
            <person name="Sharma T.R."/>
            <person name="Mohapatra T."/>
            <person name="Singh N.K."/>
            <person name="Messing J."/>
            <person name="Nelson A.B."/>
            <person name="Fuks G."/>
            <person name="Kavchok S."/>
            <person name="Keizer G."/>
            <person name="Linton E."/>
            <person name="Llaca V."/>
            <person name="Song R."/>
            <person name="Tanyolac B."/>
            <person name="Young S."/>
            <person name="Ho-Il K."/>
            <person name="Hahn J.H."/>
            <person name="Sangsakoo G."/>
            <person name="Vanavichit A."/>
            <person name="de Mattos Luiz.A.T."/>
            <person name="Zimmer P.D."/>
            <person name="Malone G."/>
            <person name="Dellagostin O."/>
            <person name="de Oliveira A.C."/>
            <person name="Bevan M."/>
            <person name="Bancroft I."/>
            <person name="Minx P."/>
            <person name="Cordum H."/>
            <person name="Wilson R."/>
            <person name="Cheng Z."/>
            <person name="Jin W."/>
            <person name="Jiang J."/>
            <person name="Leong S.A."/>
            <person name="Iwama H."/>
            <person name="Gojobori T."/>
            <person name="Itoh T."/>
            <person name="Niimura Y."/>
            <person name="Fujii Y."/>
            <person name="Habara T."/>
            <person name="Sakai H."/>
            <person name="Sato Y."/>
            <person name="Wilson G."/>
            <person name="Kumar K."/>
            <person name="McCouch S."/>
            <person name="Juretic N."/>
            <person name="Hoen D."/>
            <person name="Wright S."/>
            <person name="Bruskiewich R."/>
            <person name="Bureau T."/>
            <person name="Miyao A."/>
            <person name="Hirochika H."/>
            <person name="Nishikawa T."/>
            <person name="Kadowaki K."/>
            <person name="Sugiura M."/>
            <person name="Burr B."/>
            <person name="Sasaki T."/>
        </authorList>
    </citation>
    <scope>NUCLEOTIDE SEQUENCE [LARGE SCALE GENOMIC DNA]</scope>
    <source>
        <strain evidence="3">cv. Nipponbare</strain>
    </source>
</reference>
<feature type="region of interest" description="Disordered" evidence="1">
    <location>
        <begin position="60"/>
        <end position="90"/>
    </location>
</feature>
<reference evidence="2 3" key="3">
    <citation type="journal article" date="2013" name="Rice">
        <title>Improvement of the Oryza sativa Nipponbare reference genome using next generation sequence and optical map data.</title>
        <authorList>
            <person name="Kawahara Y."/>
            <person name="de la Bastide M."/>
            <person name="Hamilton J.P."/>
            <person name="Kanamori H."/>
            <person name="McCombie W.R."/>
            <person name="Ouyang S."/>
            <person name="Schwartz D.C."/>
            <person name="Tanaka T."/>
            <person name="Wu J."/>
            <person name="Zhou S."/>
            <person name="Childs K.L."/>
            <person name="Davidson R.M."/>
            <person name="Lin H."/>
            <person name="Quesada-Ocampo L."/>
            <person name="Vaillancourt B."/>
            <person name="Sakai H."/>
            <person name="Lee S.S."/>
            <person name="Kim J."/>
            <person name="Numa H."/>
            <person name="Itoh T."/>
            <person name="Buell C.R."/>
            <person name="Matsumoto T."/>
        </authorList>
    </citation>
    <scope>NUCLEOTIDE SEQUENCE [LARGE SCALE GENOMIC DNA]</scope>
    <source>
        <strain evidence="3">cv. Nipponbare</strain>
    </source>
</reference>
<dbReference type="PaxDb" id="39947-A0A0P0WJ85"/>
<dbReference type="SMR" id="A0A0P0WJ85"/>
<sequence length="90" mass="9745">MTIAGIGTAAATGLRLPWLQHEQQQHHLAQQSRLDKLRPEGAAGLRPAGRVRGEAMACSASTAMSTPSLPPCTTTQRRRPGMDRARSRRC</sequence>
<feature type="compositionally biased region" description="Basic and acidic residues" evidence="1">
    <location>
        <begin position="80"/>
        <end position="90"/>
    </location>
</feature>